<dbReference type="AlphaFoldDB" id="A0A4U8Z1D5"/>
<dbReference type="KEGG" id="mtun:MTUNDRAET4_2212"/>
<dbReference type="EMBL" id="LR536450">
    <property type="protein sequence ID" value="VFU09105.1"/>
    <property type="molecule type" value="Genomic_DNA"/>
</dbReference>
<dbReference type="OrthoDB" id="7280289at2"/>
<organism evidence="2 3">
    <name type="scientific">Methylocella tundrae</name>
    <dbReference type="NCBI Taxonomy" id="227605"/>
    <lineage>
        <taxon>Bacteria</taxon>
        <taxon>Pseudomonadati</taxon>
        <taxon>Pseudomonadota</taxon>
        <taxon>Alphaproteobacteria</taxon>
        <taxon>Hyphomicrobiales</taxon>
        <taxon>Beijerinckiaceae</taxon>
        <taxon>Methylocella</taxon>
    </lineage>
</organism>
<proteinExistence type="predicted"/>
<dbReference type="SUPFAM" id="SSF52091">
    <property type="entry name" value="SpoIIaa-like"/>
    <property type="match status" value="1"/>
</dbReference>
<evidence type="ECO:0000259" key="1">
    <source>
        <dbReference type="Pfam" id="PF13466"/>
    </source>
</evidence>
<dbReference type="Proteomes" id="UP000294360">
    <property type="component" value="Chromosome"/>
</dbReference>
<dbReference type="InterPro" id="IPR058548">
    <property type="entry name" value="MlaB-like_STAS"/>
</dbReference>
<evidence type="ECO:0000313" key="3">
    <source>
        <dbReference type="Proteomes" id="UP000294360"/>
    </source>
</evidence>
<dbReference type="Pfam" id="PF13466">
    <property type="entry name" value="STAS_2"/>
    <property type="match status" value="1"/>
</dbReference>
<evidence type="ECO:0000313" key="2">
    <source>
        <dbReference type="EMBL" id="VFU09105.1"/>
    </source>
</evidence>
<name>A0A4U8Z1D5_METTU</name>
<dbReference type="RefSeq" id="WP_134489322.1">
    <property type="nucleotide sequence ID" value="NZ_CP139089.1"/>
</dbReference>
<dbReference type="InterPro" id="IPR036513">
    <property type="entry name" value="STAS_dom_sf"/>
</dbReference>
<protein>
    <recommendedName>
        <fullName evidence="1">MlaB-like STAS domain-containing protein</fullName>
    </recommendedName>
</protein>
<sequence>MSKTQNASAHQARILALPAILDLKAASPLASELLARRGEELSADASAVQRLGGQCLQVLLSAIMTWRADELPFAVVNASPDFIEGLRRLGIAPHAFIDEELSQ</sequence>
<reference evidence="2 3" key="1">
    <citation type="submission" date="2019-03" db="EMBL/GenBank/DDBJ databases">
        <authorList>
            <person name="Kox A.R. M."/>
        </authorList>
    </citation>
    <scope>NUCLEOTIDE SEQUENCE [LARGE SCALE GENOMIC DNA]</scope>
    <source>
        <strain evidence="2">MTUNDRAET4 annotated genome</strain>
    </source>
</reference>
<accession>A0A4U8Z1D5</accession>
<feature type="domain" description="MlaB-like STAS" evidence="1">
    <location>
        <begin position="15"/>
        <end position="91"/>
    </location>
</feature>
<gene>
    <name evidence="2" type="ORF">MTUNDRAET4_2212</name>
</gene>